<sequence length="127" mass="14303">MAYSKAADKKWPNNKGLDGHHLNQDPPITTCSKRCQQRPTQQAPPPLPDDNQSNEHWPNDHPPNGTPPHENLPSRTPLSKTLPHEKLNEPHTHCSGLSPEPHSEDPPHNPFPPTTHQPMRMTTRPTQ</sequence>
<feature type="compositionally biased region" description="Basic and acidic residues" evidence="1">
    <location>
        <begin position="1"/>
        <end position="23"/>
    </location>
</feature>
<evidence type="ECO:0000313" key="3">
    <source>
        <dbReference type="Proteomes" id="UP000886523"/>
    </source>
</evidence>
<gene>
    <name evidence="2" type="ORF">BS47DRAFT_1369721</name>
</gene>
<dbReference type="EMBL" id="MU129416">
    <property type="protein sequence ID" value="KAF9503198.1"/>
    <property type="molecule type" value="Genomic_DNA"/>
</dbReference>
<feature type="region of interest" description="Disordered" evidence="1">
    <location>
        <begin position="1"/>
        <end position="127"/>
    </location>
</feature>
<protein>
    <submittedName>
        <fullName evidence="2">Uncharacterized protein</fullName>
    </submittedName>
</protein>
<feature type="compositionally biased region" description="Basic and acidic residues" evidence="1">
    <location>
        <begin position="82"/>
        <end position="92"/>
    </location>
</feature>
<reference evidence="2" key="1">
    <citation type="journal article" date="2020" name="Nat. Commun.">
        <title>Large-scale genome sequencing of mycorrhizal fungi provides insights into the early evolution of symbiotic traits.</title>
        <authorList>
            <person name="Miyauchi S."/>
            <person name="Kiss E."/>
            <person name="Kuo A."/>
            <person name="Drula E."/>
            <person name="Kohler A."/>
            <person name="Sanchez-Garcia M."/>
            <person name="Morin E."/>
            <person name="Andreopoulos B."/>
            <person name="Barry K.W."/>
            <person name="Bonito G."/>
            <person name="Buee M."/>
            <person name="Carver A."/>
            <person name="Chen C."/>
            <person name="Cichocki N."/>
            <person name="Clum A."/>
            <person name="Culley D."/>
            <person name="Crous P.W."/>
            <person name="Fauchery L."/>
            <person name="Girlanda M."/>
            <person name="Hayes R.D."/>
            <person name="Keri Z."/>
            <person name="LaButti K."/>
            <person name="Lipzen A."/>
            <person name="Lombard V."/>
            <person name="Magnuson J."/>
            <person name="Maillard F."/>
            <person name="Murat C."/>
            <person name="Nolan M."/>
            <person name="Ohm R.A."/>
            <person name="Pangilinan J."/>
            <person name="Pereira M.F."/>
            <person name="Perotto S."/>
            <person name="Peter M."/>
            <person name="Pfister S."/>
            <person name="Riley R."/>
            <person name="Sitrit Y."/>
            <person name="Stielow J.B."/>
            <person name="Szollosi G."/>
            <person name="Zifcakova L."/>
            <person name="Stursova M."/>
            <person name="Spatafora J.W."/>
            <person name="Tedersoo L."/>
            <person name="Vaario L.M."/>
            <person name="Yamada A."/>
            <person name="Yan M."/>
            <person name="Wang P."/>
            <person name="Xu J."/>
            <person name="Bruns T."/>
            <person name="Baldrian P."/>
            <person name="Vilgalys R."/>
            <person name="Dunand C."/>
            <person name="Henrissat B."/>
            <person name="Grigoriev I.V."/>
            <person name="Hibbett D."/>
            <person name="Nagy L.G."/>
            <person name="Martin F.M."/>
        </authorList>
    </citation>
    <scope>NUCLEOTIDE SEQUENCE</scope>
    <source>
        <strain evidence="2">UP504</strain>
    </source>
</reference>
<dbReference type="Proteomes" id="UP000886523">
    <property type="component" value="Unassembled WGS sequence"/>
</dbReference>
<keyword evidence="3" id="KW-1185">Reference proteome</keyword>
<feature type="compositionally biased region" description="Polar residues" evidence="1">
    <location>
        <begin position="26"/>
        <end position="41"/>
    </location>
</feature>
<dbReference type="AlphaFoldDB" id="A0A9P6DLM0"/>
<name>A0A9P6DLM0_9AGAM</name>
<accession>A0A9P6DLM0</accession>
<evidence type="ECO:0000313" key="2">
    <source>
        <dbReference type="EMBL" id="KAF9503198.1"/>
    </source>
</evidence>
<proteinExistence type="predicted"/>
<comment type="caution">
    <text evidence="2">The sequence shown here is derived from an EMBL/GenBank/DDBJ whole genome shotgun (WGS) entry which is preliminary data.</text>
</comment>
<organism evidence="2 3">
    <name type="scientific">Hydnum rufescens UP504</name>
    <dbReference type="NCBI Taxonomy" id="1448309"/>
    <lineage>
        <taxon>Eukaryota</taxon>
        <taxon>Fungi</taxon>
        <taxon>Dikarya</taxon>
        <taxon>Basidiomycota</taxon>
        <taxon>Agaricomycotina</taxon>
        <taxon>Agaricomycetes</taxon>
        <taxon>Cantharellales</taxon>
        <taxon>Hydnaceae</taxon>
        <taxon>Hydnum</taxon>
    </lineage>
</organism>
<evidence type="ECO:0000256" key="1">
    <source>
        <dbReference type="SAM" id="MobiDB-lite"/>
    </source>
</evidence>